<protein>
    <recommendedName>
        <fullName evidence="3">General secretion pathway protein N</fullName>
    </recommendedName>
</protein>
<name>A0A1A6DVU9_9BURK</name>
<evidence type="ECO:0000313" key="1">
    <source>
        <dbReference type="EMBL" id="OBS30909.1"/>
    </source>
</evidence>
<organism evidence="1 2">
    <name type="scientific">Tepidimonas fonticaldi</name>
    <dbReference type="NCBI Taxonomy" id="1101373"/>
    <lineage>
        <taxon>Bacteria</taxon>
        <taxon>Pseudomonadati</taxon>
        <taxon>Pseudomonadota</taxon>
        <taxon>Betaproteobacteria</taxon>
        <taxon>Burkholderiales</taxon>
        <taxon>Tepidimonas</taxon>
    </lineage>
</organism>
<dbReference type="STRING" id="1101373.A9O67_04100"/>
<dbReference type="AlphaFoldDB" id="A0A1A6DVU9"/>
<accession>A0A1A6DVU9</accession>
<sequence>MARPGAPRPRGRRPVSARARRIPWRAAVLGALLGALVASVVQAPARWADVALAAASDGRVRLLQPAGTLWAGSGVLRVAGDGAALTLPGRLRWTLSPELATLGARLTLQPDAAADAPWRATLARRDGGWWLQAEPWRAQFDLAWLQALGAPWNTFGLQGRAHLALPALRWPLAAASAAAPAAPAAVTVELLDVASVVSPLRPLGSYRLTLQAGPGAAPTFELATLRGDLRLQASGGWPGGRLQLQGLAEANPDRLDALSNLLNLLGRRDGARAHLRIGNPA</sequence>
<dbReference type="Proteomes" id="UP000091969">
    <property type="component" value="Unassembled WGS sequence"/>
</dbReference>
<proteinExistence type="predicted"/>
<reference evidence="1 2" key="1">
    <citation type="submission" date="2016-06" db="EMBL/GenBank/DDBJ databases">
        <title>Genome sequence of Tepidimonas fonticaldi PL17.</title>
        <authorList>
            <person name="Pinnaka A.K."/>
        </authorList>
    </citation>
    <scope>NUCLEOTIDE SEQUENCE [LARGE SCALE GENOMIC DNA]</scope>
    <source>
        <strain evidence="1 2">PL17</strain>
    </source>
</reference>
<gene>
    <name evidence="1" type="ORF">A9O67_04100</name>
</gene>
<dbReference type="EMBL" id="LZDH01000056">
    <property type="protein sequence ID" value="OBS30909.1"/>
    <property type="molecule type" value="Genomic_DNA"/>
</dbReference>
<evidence type="ECO:0008006" key="3">
    <source>
        <dbReference type="Google" id="ProtNLM"/>
    </source>
</evidence>
<comment type="caution">
    <text evidence="1">The sequence shown here is derived from an EMBL/GenBank/DDBJ whole genome shotgun (WGS) entry which is preliminary data.</text>
</comment>
<evidence type="ECO:0000313" key="2">
    <source>
        <dbReference type="Proteomes" id="UP000091969"/>
    </source>
</evidence>
<keyword evidence="2" id="KW-1185">Reference proteome</keyword>